<dbReference type="Proteomes" id="UP000675781">
    <property type="component" value="Unassembled WGS sequence"/>
</dbReference>
<dbReference type="InterPro" id="IPR046096">
    <property type="entry name" value="DUF6114"/>
</dbReference>
<comment type="caution">
    <text evidence="3">The sequence shown here is derived from an EMBL/GenBank/DDBJ whole genome shotgun (WGS) entry which is preliminary data.</text>
</comment>
<protein>
    <submittedName>
        <fullName evidence="3">Uncharacterized protein</fullName>
    </submittedName>
</protein>
<gene>
    <name evidence="3" type="ORF">KDL01_14565</name>
</gene>
<evidence type="ECO:0000256" key="2">
    <source>
        <dbReference type="SAM" id="Phobius"/>
    </source>
</evidence>
<keyword evidence="4" id="KW-1185">Reference proteome</keyword>
<dbReference type="Pfam" id="PF19609">
    <property type="entry name" value="DUF6114"/>
    <property type="match status" value="1"/>
</dbReference>
<dbReference type="AlphaFoldDB" id="A0A941IMR4"/>
<name>A0A941IMR4_9ACTN</name>
<feature type="transmembrane region" description="Helical" evidence="2">
    <location>
        <begin position="75"/>
        <end position="97"/>
    </location>
</feature>
<proteinExistence type="predicted"/>
<keyword evidence="2" id="KW-1133">Transmembrane helix</keyword>
<feature type="region of interest" description="Disordered" evidence="1">
    <location>
        <begin position="186"/>
        <end position="264"/>
    </location>
</feature>
<keyword evidence="2" id="KW-0812">Transmembrane</keyword>
<feature type="compositionally biased region" description="Polar residues" evidence="1">
    <location>
        <begin position="202"/>
        <end position="211"/>
    </location>
</feature>
<feature type="transmembrane region" description="Helical" evidence="2">
    <location>
        <begin position="102"/>
        <end position="118"/>
    </location>
</feature>
<feature type="compositionally biased region" description="Basic and acidic residues" evidence="1">
    <location>
        <begin position="241"/>
        <end position="251"/>
    </location>
</feature>
<accession>A0A941IMR4</accession>
<dbReference type="EMBL" id="JAGSOG010000060">
    <property type="protein sequence ID" value="MBR7834495.1"/>
    <property type="molecule type" value="Genomic_DNA"/>
</dbReference>
<sequence>MITTPGQVNGPVGRTWDRIGRGWDRFAAPTERYRRPFRRWRRGRPFIAGICVLLAAVEIPLVTQSAVGKLLSMGIPGVSTLFISVFLAIFAVTIWFFPAYRVFSGIAAIMVALLSLVATNLGGFLLGFLLAMFGGSFAVAWAPRTDYTADTRRQRRRARRAGLGDAAASETSGTVALSVAQADVEAESAAEHLEPEPAGPATENTNQSTETAAEDEKSETAAVSTAEQEPVEDPEYADNTRIIEHYARPDEAAEAAPEPAPEEE</sequence>
<dbReference type="RefSeq" id="WP_212529015.1">
    <property type="nucleotide sequence ID" value="NZ_JAGSOG010000060.1"/>
</dbReference>
<organism evidence="3 4">
    <name type="scientific">Actinospica durhamensis</name>
    <dbReference type="NCBI Taxonomy" id="1508375"/>
    <lineage>
        <taxon>Bacteria</taxon>
        <taxon>Bacillati</taxon>
        <taxon>Actinomycetota</taxon>
        <taxon>Actinomycetes</taxon>
        <taxon>Catenulisporales</taxon>
        <taxon>Actinospicaceae</taxon>
        <taxon>Actinospica</taxon>
    </lineage>
</organism>
<reference evidence="3" key="1">
    <citation type="submission" date="2021-04" db="EMBL/GenBank/DDBJ databases">
        <title>Genome based classification of Actinospica acidithermotolerans sp. nov., an actinobacterium isolated from an Indonesian hot spring.</title>
        <authorList>
            <person name="Kusuma A.B."/>
            <person name="Putra K.E."/>
            <person name="Nafisah S."/>
            <person name="Loh J."/>
            <person name="Nouioui I."/>
            <person name="Goodfellow M."/>
        </authorList>
    </citation>
    <scope>NUCLEOTIDE SEQUENCE</scope>
    <source>
        <strain evidence="3">CSCA 57</strain>
    </source>
</reference>
<evidence type="ECO:0000313" key="3">
    <source>
        <dbReference type="EMBL" id="MBR7834495.1"/>
    </source>
</evidence>
<evidence type="ECO:0000256" key="1">
    <source>
        <dbReference type="SAM" id="MobiDB-lite"/>
    </source>
</evidence>
<keyword evidence="2" id="KW-0472">Membrane</keyword>
<feature type="transmembrane region" description="Helical" evidence="2">
    <location>
        <begin position="45"/>
        <end position="63"/>
    </location>
</feature>
<evidence type="ECO:0000313" key="4">
    <source>
        <dbReference type="Proteomes" id="UP000675781"/>
    </source>
</evidence>